<sequence length="648" mass="74556">MTEMNKHADLYTQSLSYRSNSPPAQCLAQPWFIRASYPVYYPRYGCSLEPLICGEEVFARIAEDLEKAQHSVDIITWGFDPGMVLVRGATAESGTRVGDLLKRIAERGKDSVKVRLLVWHDDFFAHEAMKNNPGYYGTRFPSIDCVFNDYYSESHQAYNAEWYKAVSSNKIRNIHLHVRRVPRSLLDLSLEGETAPSGVMANLSKLYATHHQKMVLIDYEMPEQAKGYVMGHNFITDFWDTKEHKFRDMRRERFYAKEHADVLNEAWSQGPQYDRFHNQPSEAQRRKKEQLVQSHIDAHSHVAKPYQDVSCRLQGPILYDLNHNFCQAWTESKPPSSTFKKLAWWVPPTLFPGTKETLIWVEDKLHQEMDPGFIERRKTIDLRALSLRDGRHNVQLLRTQPLHCEKLVKECYANFNRQAQNYIFIQNQYIQYRPWAEHLLECVHELRAAGYPHPIYVFILTSTPEKDGMDLPTYDVANRIGMSHTMPVEHADAIAEAKKQRARPPITADELSVNGINVFMGSLWTCAEKEGQLLPTDYEEIYIHAKVAIVDDAAFTIGSANLNLRSMALDSELNVLSEAQDVAYQLRVDLFSQCSGQPGPKRFGDMKSTIRKWKDLALDNSRLKAKGKHLESQLLPFHVNRKPGSPVI</sequence>
<feature type="domain" description="PLD phosphodiesterase" evidence="5">
    <location>
        <begin position="539"/>
        <end position="566"/>
    </location>
</feature>
<accession>A0A6N9HFC4</accession>
<reference evidence="6 7" key="1">
    <citation type="submission" date="2019-12" db="EMBL/GenBank/DDBJ databases">
        <title>Novel species isolated from a subtropical stream in China.</title>
        <authorList>
            <person name="Lu H."/>
        </authorList>
    </citation>
    <scope>NUCLEOTIDE SEQUENCE [LARGE SCALE GENOMIC DNA]</scope>
    <source>
        <strain evidence="6 7">DS3</strain>
    </source>
</reference>
<organism evidence="6 7">
    <name type="scientific">Pseudoduganella guangdongensis</name>
    <dbReference type="NCBI Taxonomy" id="2692179"/>
    <lineage>
        <taxon>Bacteria</taxon>
        <taxon>Pseudomonadati</taxon>
        <taxon>Pseudomonadota</taxon>
        <taxon>Betaproteobacteria</taxon>
        <taxon>Burkholderiales</taxon>
        <taxon>Oxalobacteraceae</taxon>
        <taxon>Telluria group</taxon>
        <taxon>Pseudoduganella</taxon>
    </lineage>
</organism>
<protein>
    <submittedName>
        <fullName evidence="6">Phospholipase</fullName>
    </submittedName>
</protein>
<dbReference type="GO" id="GO:0009395">
    <property type="term" value="P:phospholipid catabolic process"/>
    <property type="evidence" value="ECO:0007669"/>
    <property type="project" value="TreeGrafter"/>
</dbReference>
<gene>
    <name evidence="6" type="ORF">GTP41_06530</name>
</gene>
<dbReference type="RefSeq" id="WP_161024763.1">
    <property type="nucleotide sequence ID" value="NZ_WWCJ01000004.1"/>
</dbReference>
<comment type="catalytic activity">
    <reaction evidence="1">
        <text>a 1,2-diacyl-sn-glycero-3-phosphocholine + H2O = a 1,2-diacyl-sn-glycero-3-phosphate + choline + H(+)</text>
        <dbReference type="Rhea" id="RHEA:14445"/>
        <dbReference type="ChEBI" id="CHEBI:15354"/>
        <dbReference type="ChEBI" id="CHEBI:15377"/>
        <dbReference type="ChEBI" id="CHEBI:15378"/>
        <dbReference type="ChEBI" id="CHEBI:57643"/>
        <dbReference type="ChEBI" id="CHEBI:58608"/>
        <dbReference type="EC" id="3.1.4.4"/>
    </reaction>
</comment>
<evidence type="ECO:0000256" key="3">
    <source>
        <dbReference type="ARBA" id="ARBA00022801"/>
    </source>
</evidence>
<dbReference type="AlphaFoldDB" id="A0A6N9HFC4"/>
<evidence type="ECO:0000256" key="1">
    <source>
        <dbReference type="ARBA" id="ARBA00000798"/>
    </source>
</evidence>
<dbReference type="SUPFAM" id="SSF56024">
    <property type="entry name" value="Phospholipase D/nuclease"/>
    <property type="match status" value="2"/>
</dbReference>
<dbReference type="PANTHER" id="PTHR18896">
    <property type="entry name" value="PHOSPHOLIPASE D"/>
    <property type="match status" value="1"/>
</dbReference>
<dbReference type="GO" id="GO:0005886">
    <property type="term" value="C:plasma membrane"/>
    <property type="evidence" value="ECO:0007669"/>
    <property type="project" value="TreeGrafter"/>
</dbReference>
<dbReference type="SMART" id="SM00155">
    <property type="entry name" value="PLDc"/>
    <property type="match status" value="2"/>
</dbReference>
<name>A0A6N9HFC4_9BURK</name>
<dbReference type="EMBL" id="WWCJ01000004">
    <property type="protein sequence ID" value="MYN01753.1"/>
    <property type="molecule type" value="Genomic_DNA"/>
</dbReference>
<proteinExistence type="predicted"/>
<dbReference type="InterPro" id="IPR015679">
    <property type="entry name" value="PLipase_D_fam"/>
</dbReference>
<dbReference type="GO" id="GO:0004630">
    <property type="term" value="F:phospholipase D activity"/>
    <property type="evidence" value="ECO:0007669"/>
    <property type="project" value="UniProtKB-EC"/>
</dbReference>
<evidence type="ECO:0000256" key="4">
    <source>
        <dbReference type="ARBA" id="ARBA00023098"/>
    </source>
</evidence>
<keyword evidence="3" id="KW-0378">Hydrolase</keyword>
<dbReference type="PROSITE" id="PS50035">
    <property type="entry name" value="PLD"/>
    <property type="match status" value="1"/>
</dbReference>
<keyword evidence="4" id="KW-0443">Lipid metabolism</keyword>
<evidence type="ECO:0000313" key="7">
    <source>
        <dbReference type="Proteomes" id="UP000448575"/>
    </source>
</evidence>
<comment type="caution">
    <text evidence="6">The sequence shown here is derived from an EMBL/GenBank/DDBJ whole genome shotgun (WGS) entry which is preliminary data.</text>
</comment>
<dbReference type="Gene3D" id="3.30.870.10">
    <property type="entry name" value="Endonuclease Chain A"/>
    <property type="match status" value="2"/>
</dbReference>
<dbReference type="PANTHER" id="PTHR18896:SF76">
    <property type="entry name" value="PHOSPHOLIPASE"/>
    <property type="match status" value="1"/>
</dbReference>
<dbReference type="Pfam" id="PF13091">
    <property type="entry name" value="PLDc_2"/>
    <property type="match status" value="1"/>
</dbReference>
<evidence type="ECO:0000259" key="5">
    <source>
        <dbReference type="PROSITE" id="PS50035"/>
    </source>
</evidence>
<evidence type="ECO:0000256" key="2">
    <source>
        <dbReference type="ARBA" id="ARBA00022737"/>
    </source>
</evidence>
<keyword evidence="2" id="KW-0677">Repeat</keyword>
<dbReference type="Proteomes" id="UP000448575">
    <property type="component" value="Unassembled WGS sequence"/>
</dbReference>
<dbReference type="InterPro" id="IPR001736">
    <property type="entry name" value="PLipase_D/transphosphatidylase"/>
</dbReference>
<dbReference type="InterPro" id="IPR025202">
    <property type="entry name" value="PLD-like_dom"/>
</dbReference>
<evidence type="ECO:0000313" key="6">
    <source>
        <dbReference type="EMBL" id="MYN01753.1"/>
    </source>
</evidence>
<keyword evidence="7" id="KW-1185">Reference proteome</keyword>